<feature type="compositionally biased region" description="Acidic residues" evidence="4">
    <location>
        <begin position="1"/>
        <end position="10"/>
    </location>
</feature>
<dbReference type="PANTHER" id="PTHR13027:SF7">
    <property type="entry name" value="VACUOLAR FUSION PROTEIN MON1 HOMOLOG"/>
    <property type="match status" value="1"/>
</dbReference>
<dbReference type="GO" id="GO:0006623">
    <property type="term" value="P:protein targeting to vacuole"/>
    <property type="evidence" value="ECO:0007669"/>
    <property type="project" value="UniProtKB-UniRule"/>
</dbReference>
<feature type="domain" description="FUZ/MON1/HPS1 third Longin" evidence="7">
    <location>
        <begin position="421"/>
        <end position="524"/>
    </location>
</feature>
<feature type="domain" description="FUZ/MON1/HPS1 first Longin" evidence="5">
    <location>
        <begin position="84"/>
        <end position="208"/>
    </location>
</feature>
<evidence type="ECO:0000256" key="4">
    <source>
        <dbReference type="SAM" id="MobiDB-lite"/>
    </source>
</evidence>
<evidence type="ECO:0000256" key="3">
    <source>
        <dbReference type="RuleBase" id="RU367048"/>
    </source>
</evidence>
<keyword evidence="3" id="KW-0813">Transport</keyword>
<dbReference type="GO" id="GO:0035658">
    <property type="term" value="C:Mon1-Ccz1 complex"/>
    <property type="evidence" value="ECO:0007669"/>
    <property type="project" value="TreeGrafter"/>
</dbReference>
<organism evidence="8 9">
    <name type="scientific">Crucibulum laeve</name>
    <dbReference type="NCBI Taxonomy" id="68775"/>
    <lineage>
        <taxon>Eukaryota</taxon>
        <taxon>Fungi</taxon>
        <taxon>Dikarya</taxon>
        <taxon>Basidiomycota</taxon>
        <taxon>Agaricomycotina</taxon>
        <taxon>Agaricomycetes</taxon>
        <taxon>Agaricomycetidae</taxon>
        <taxon>Agaricales</taxon>
        <taxon>Agaricineae</taxon>
        <taxon>Nidulariaceae</taxon>
        <taxon>Crucibulum</taxon>
    </lineage>
</organism>
<proteinExistence type="inferred from homology"/>
<dbReference type="EMBL" id="ML213596">
    <property type="protein sequence ID" value="TFK40673.1"/>
    <property type="molecule type" value="Genomic_DNA"/>
</dbReference>
<reference evidence="8 9" key="1">
    <citation type="journal article" date="2019" name="Nat. Ecol. Evol.">
        <title>Megaphylogeny resolves global patterns of mushroom evolution.</title>
        <authorList>
            <person name="Varga T."/>
            <person name="Krizsan K."/>
            <person name="Foldi C."/>
            <person name="Dima B."/>
            <person name="Sanchez-Garcia M."/>
            <person name="Sanchez-Ramirez S."/>
            <person name="Szollosi G.J."/>
            <person name="Szarkandi J.G."/>
            <person name="Papp V."/>
            <person name="Albert L."/>
            <person name="Andreopoulos W."/>
            <person name="Angelini C."/>
            <person name="Antonin V."/>
            <person name="Barry K.W."/>
            <person name="Bougher N.L."/>
            <person name="Buchanan P."/>
            <person name="Buyck B."/>
            <person name="Bense V."/>
            <person name="Catcheside P."/>
            <person name="Chovatia M."/>
            <person name="Cooper J."/>
            <person name="Damon W."/>
            <person name="Desjardin D."/>
            <person name="Finy P."/>
            <person name="Geml J."/>
            <person name="Haridas S."/>
            <person name="Hughes K."/>
            <person name="Justo A."/>
            <person name="Karasinski D."/>
            <person name="Kautmanova I."/>
            <person name="Kiss B."/>
            <person name="Kocsube S."/>
            <person name="Kotiranta H."/>
            <person name="LaButti K.M."/>
            <person name="Lechner B.E."/>
            <person name="Liimatainen K."/>
            <person name="Lipzen A."/>
            <person name="Lukacs Z."/>
            <person name="Mihaltcheva S."/>
            <person name="Morgado L.N."/>
            <person name="Niskanen T."/>
            <person name="Noordeloos M.E."/>
            <person name="Ohm R.A."/>
            <person name="Ortiz-Santana B."/>
            <person name="Ovrebo C."/>
            <person name="Racz N."/>
            <person name="Riley R."/>
            <person name="Savchenko A."/>
            <person name="Shiryaev A."/>
            <person name="Soop K."/>
            <person name="Spirin V."/>
            <person name="Szebenyi C."/>
            <person name="Tomsovsky M."/>
            <person name="Tulloss R.E."/>
            <person name="Uehling J."/>
            <person name="Grigoriev I.V."/>
            <person name="Vagvolgyi C."/>
            <person name="Papp T."/>
            <person name="Martin F.M."/>
            <person name="Miettinen O."/>
            <person name="Hibbett D.S."/>
            <person name="Nagy L.G."/>
        </authorList>
    </citation>
    <scope>NUCLEOTIDE SEQUENCE [LARGE SCALE GENOMIC DNA]</scope>
    <source>
        <strain evidence="8 9">CBS 166.37</strain>
    </source>
</reference>
<comment type="function">
    <text evidence="3">Required for multiple vacuole delivery pathways including the cytoplasm to vacuole transport (Cvt), autophagy, pexophagy and endocytosis.</text>
</comment>
<keyword evidence="3" id="KW-0926">Vacuole</keyword>
<feature type="domain" description="FUZ/MON1/HPS1 second Longin" evidence="6">
    <location>
        <begin position="248"/>
        <end position="320"/>
    </location>
</feature>
<keyword evidence="3" id="KW-0472">Membrane</keyword>
<feature type="region of interest" description="Disordered" evidence="4">
    <location>
        <begin position="325"/>
        <end position="355"/>
    </location>
</feature>
<protein>
    <recommendedName>
        <fullName evidence="2 3">Vacuolar fusion protein MON1</fullName>
    </recommendedName>
</protein>
<evidence type="ECO:0000259" key="6">
    <source>
        <dbReference type="Pfam" id="PF19037"/>
    </source>
</evidence>
<dbReference type="InterPro" id="IPR043972">
    <property type="entry name" value="FUZ/MON1/HPS1_longin_1"/>
</dbReference>
<dbReference type="STRING" id="68775.A0A5C3M7L8"/>
<dbReference type="PANTHER" id="PTHR13027">
    <property type="entry name" value="SAND PROTEIN-RELATED"/>
    <property type="match status" value="1"/>
</dbReference>
<comment type="subcellular location">
    <subcellularLocation>
        <location evidence="3">Endosome</location>
        <location evidence="3">Multivesicular body membrane</location>
        <topology evidence="3">Peripheral membrane protein</topology>
    </subcellularLocation>
    <subcellularLocation>
        <location evidence="1 3">Prevacuolar compartment membrane</location>
        <topology evidence="1 3">Peripheral membrane protein</topology>
    </subcellularLocation>
    <subcellularLocation>
        <location evidence="3">Vacuole membrane</location>
        <topology evidence="3">Peripheral membrane protein</topology>
    </subcellularLocation>
</comment>
<comment type="similarity">
    <text evidence="3">Belongs to the MON1/SAND family.</text>
</comment>
<evidence type="ECO:0000259" key="7">
    <source>
        <dbReference type="Pfam" id="PF19038"/>
    </source>
</evidence>
<dbReference type="GO" id="GO:0000329">
    <property type="term" value="C:fungal-type vacuole membrane"/>
    <property type="evidence" value="ECO:0007669"/>
    <property type="project" value="TreeGrafter"/>
</dbReference>
<feature type="region of interest" description="Disordered" evidence="4">
    <location>
        <begin position="1"/>
        <end position="27"/>
    </location>
</feature>
<evidence type="ECO:0000256" key="2">
    <source>
        <dbReference type="ARBA" id="ARBA00018132"/>
    </source>
</evidence>
<dbReference type="Proteomes" id="UP000308652">
    <property type="component" value="Unassembled WGS sequence"/>
</dbReference>
<sequence length="535" mass="59901">MDADITEGEEVTVAGRIDAPAGDEGPKKLLRDQLRKTLSHRHTSHLLAGNSVSRSRNKGKDPETDDITFIAVHIVTESRYPPRQYFVLTDAGKPVFISRAETREQDNITATIGIMQALISIFIDDNDKLRCINAGRTRITFLLRSPLYYACVSSWGEPESVTRSHLEYLHLQILSIVTAAQLRRIFERRTNFDLRRLLNGAETFLTSLLERLEVDLAMSTSSLNCLKIDPNLRKRIAEIMVPPSKMKDILYVVLIAQDRVVTLIRPKKHSIHPADIHILLNTIHSPSIYNSPASASWIPICLPKFNPTGFVNGYISFLRTDDTANMQNHSSPRSTTSQPLDDEQAVSTPTITRSSPSQVVELNDLGISMVCISGGGDFEVIKTWCDAATKKLTDDGALNALVNAFQTGQTEYSASELGIPGLRHFIYKSRAQVQITLPIFEEPYDNIADRRRLTTMYQTLHDAIHAKSGQEGTLKLQYIRTDTESVMGWITQPFELYITLSPRLPKSAAVGAANAVARWVKKEETRLFLRDAPVF</sequence>
<accession>A0A5C3M7L8</accession>
<evidence type="ECO:0000313" key="9">
    <source>
        <dbReference type="Proteomes" id="UP000308652"/>
    </source>
</evidence>
<dbReference type="GO" id="GO:0016192">
    <property type="term" value="P:vesicle-mediated transport"/>
    <property type="evidence" value="ECO:0007669"/>
    <property type="project" value="InterPro"/>
</dbReference>
<dbReference type="Pfam" id="PF19036">
    <property type="entry name" value="Fuz_longin_1"/>
    <property type="match status" value="1"/>
</dbReference>
<dbReference type="OrthoDB" id="272411at2759"/>
<dbReference type="GO" id="GO:0006914">
    <property type="term" value="P:autophagy"/>
    <property type="evidence" value="ECO:0007669"/>
    <property type="project" value="UniProtKB-UniRule"/>
</dbReference>
<keyword evidence="9" id="KW-1185">Reference proteome</keyword>
<dbReference type="PRINTS" id="PR01546">
    <property type="entry name" value="YEAST73DUF"/>
</dbReference>
<evidence type="ECO:0000259" key="5">
    <source>
        <dbReference type="Pfam" id="PF19036"/>
    </source>
</evidence>
<dbReference type="InterPro" id="IPR004353">
    <property type="entry name" value="Mon1"/>
</dbReference>
<dbReference type="Pfam" id="PF19037">
    <property type="entry name" value="Fuz_longin_2"/>
    <property type="match status" value="1"/>
</dbReference>
<keyword evidence="3" id="KW-0072">Autophagy</keyword>
<gene>
    <name evidence="8" type="ORF">BDQ12DRAFT_697350</name>
</gene>
<dbReference type="AlphaFoldDB" id="A0A5C3M7L8"/>
<evidence type="ECO:0000256" key="1">
    <source>
        <dbReference type="ARBA" id="ARBA00004380"/>
    </source>
</evidence>
<dbReference type="InterPro" id="IPR043971">
    <property type="entry name" value="FUZ/MON1/HPS1_longin_2"/>
</dbReference>
<keyword evidence="3" id="KW-0653">Protein transport</keyword>
<dbReference type="InterPro" id="IPR043970">
    <property type="entry name" value="FUZ/MON1/HPS1_longin_3"/>
</dbReference>
<keyword evidence="3" id="KW-0967">Endosome</keyword>
<dbReference type="GO" id="GO:0032585">
    <property type="term" value="C:multivesicular body membrane"/>
    <property type="evidence" value="ECO:0007669"/>
    <property type="project" value="UniProtKB-SubCell"/>
</dbReference>
<dbReference type="Pfam" id="PF19038">
    <property type="entry name" value="Fuz_longin_3"/>
    <property type="match status" value="1"/>
</dbReference>
<evidence type="ECO:0000313" key="8">
    <source>
        <dbReference type="EMBL" id="TFK40673.1"/>
    </source>
</evidence>
<name>A0A5C3M7L8_9AGAR</name>